<dbReference type="InterPro" id="IPR029787">
    <property type="entry name" value="Nucleotide_cyclase"/>
</dbReference>
<feature type="transmembrane region" description="Helical" evidence="1">
    <location>
        <begin position="145"/>
        <end position="167"/>
    </location>
</feature>
<feature type="domain" description="HD-GYP" evidence="3">
    <location>
        <begin position="415"/>
        <end position="610"/>
    </location>
</feature>
<dbReference type="PANTHER" id="PTHR43155">
    <property type="entry name" value="CYCLIC DI-GMP PHOSPHODIESTERASE PA4108-RELATED"/>
    <property type="match status" value="1"/>
</dbReference>
<dbReference type="CDD" id="cd01949">
    <property type="entry name" value="GGDEF"/>
    <property type="match status" value="1"/>
</dbReference>
<dbReference type="InterPro" id="IPR043128">
    <property type="entry name" value="Rev_trsase/Diguanyl_cyclase"/>
</dbReference>
<keyword evidence="5" id="KW-1185">Reference proteome</keyword>
<dbReference type="Pfam" id="PF13487">
    <property type="entry name" value="HD_5"/>
    <property type="match status" value="1"/>
</dbReference>
<dbReference type="SUPFAM" id="SSF55073">
    <property type="entry name" value="Nucleotide cyclase"/>
    <property type="match status" value="1"/>
</dbReference>
<evidence type="ECO:0000313" key="5">
    <source>
        <dbReference type="Proteomes" id="UP001305702"/>
    </source>
</evidence>
<dbReference type="AlphaFoldDB" id="A0AA96RGB8"/>
<dbReference type="PANTHER" id="PTHR43155:SF2">
    <property type="entry name" value="CYCLIC DI-GMP PHOSPHODIESTERASE PA4108"/>
    <property type="match status" value="1"/>
</dbReference>
<feature type="transmembrane region" description="Helical" evidence="1">
    <location>
        <begin position="15"/>
        <end position="32"/>
    </location>
</feature>
<dbReference type="EMBL" id="CP130318">
    <property type="protein sequence ID" value="WNQ12897.1"/>
    <property type="molecule type" value="Genomic_DNA"/>
</dbReference>
<reference evidence="4 5" key="1">
    <citation type="submission" date="2022-02" db="EMBL/GenBank/DDBJ databases">
        <title>Paenibacillus sp. MBLB1776 Whole Genome Shotgun Sequencing.</title>
        <authorList>
            <person name="Hwang C.Y."/>
            <person name="Cho E.-S."/>
            <person name="Seo M.-J."/>
        </authorList>
    </citation>
    <scope>NUCLEOTIDE SEQUENCE [LARGE SCALE GENOMIC DNA]</scope>
    <source>
        <strain evidence="4 5">MBLB1776</strain>
    </source>
</reference>
<accession>A0AA96RGB8</accession>
<protein>
    <submittedName>
        <fullName evidence="4">Diguanylate cyclase</fullName>
    </submittedName>
</protein>
<proteinExistence type="predicted"/>
<dbReference type="SMART" id="SM00267">
    <property type="entry name" value="GGDEF"/>
    <property type="match status" value="1"/>
</dbReference>
<evidence type="ECO:0000259" key="3">
    <source>
        <dbReference type="PROSITE" id="PS51832"/>
    </source>
</evidence>
<feature type="transmembrane region" description="Helical" evidence="1">
    <location>
        <begin position="76"/>
        <end position="100"/>
    </location>
</feature>
<sequence length="616" mass="70919">MDAPAGTKRFLSLKVNHYITFLSVLGTLSFLWNIRWTMPVNPEWVVLYSMVGSILLLDHFMFRLPPENNSQSMDSALYLACLFTFGLNMTLYVLVLSAALSPFYKRLEWWKHVVNFACYSLMITSAYHVFRLSGGAVGSFQTEAVYSYVAALLSYFIVNVLALGLYYYLSVKDQFFQIIRGMFRESLAAYVSTLLLSLMLTVMFQTNFYFSLFLFLGICVLLSATFKQLFVLYQEVSDKATKDQRTGLYNHGYFEELLEKELARAKASDMTFSVAILDLDNFKKYNDSFGHLQGDKLLEFFGKLLLEECDRNEYIVARYGGEEFTVLLPQRGEREAFAFVNALRKKANDSYFEGVEILAHGCLSFSAGVAEYRKEIHDKSQLLDKADQAMYFAKAQGKNLVHIYNEQSIIQKTFDIEKDIQEIEQQLKIFLSKDIYTFQHSKRVFSYAVDFCNYLPLTDPEKKTLILGALFHDIGKLEVPRSILQKKEKLTAEEWEAVKKHVLWGKEIVSAIDKYKELLPLIELHHERVDGKGYPYGLKGEEIPKLARILCVIDSFDAMTTERPYQQTKTFDEAIRELQVCSGKQFDPVYVESFIKMIHGKYLFKLNEAAAAKEAT</sequence>
<dbReference type="Gene3D" id="1.10.3210.10">
    <property type="entry name" value="Hypothetical protein af1432"/>
    <property type="match status" value="1"/>
</dbReference>
<dbReference type="PROSITE" id="PS51832">
    <property type="entry name" value="HD_GYP"/>
    <property type="match status" value="1"/>
</dbReference>
<keyword evidence="1" id="KW-1133">Transmembrane helix</keyword>
<keyword evidence="1" id="KW-0472">Membrane</keyword>
<organism evidence="4 5">
    <name type="scientific">Paenibacillus aurantius</name>
    <dbReference type="NCBI Taxonomy" id="2918900"/>
    <lineage>
        <taxon>Bacteria</taxon>
        <taxon>Bacillati</taxon>
        <taxon>Bacillota</taxon>
        <taxon>Bacilli</taxon>
        <taxon>Bacillales</taxon>
        <taxon>Paenibacillaceae</taxon>
        <taxon>Paenibacillus</taxon>
    </lineage>
</organism>
<dbReference type="SUPFAM" id="SSF109604">
    <property type="entry name" value="HD-domain/PDEase-like"/>
    <property type="match status" value="1"/>
</dbReference>
<evidence type="ECO:0000259" key="2">
    <source>
        <dbReference type="PROSITE" id="PS50887"/>
    </source>
</evidence>
<keyword evidence="1" id="KW-0812">Transmembrane</keyword>
<dbReference type="PROSITE" id="PS50887">
    <property type="entry name" value="GGDEF"/>
    <property type="match status" value="1"/>
</dbReference>
<dbReference type="KEGG" id="paun:MJA45_07655"/>
<dbReference type="Proteomes" id="UP001305702">
    <property type="component" value="Chromosome"/>
</dbReference>
<evidence type="ECO:0000256" key="1">
    <source>
        <dbReference type="SAM" id="Phobius"/>
    </source>
</evidence>
<dbReference type="SMART" id="SM00471">
    <property type="entry name" value="HDc"/>
    <property type="match status" value="1"/>
</dbReference>
<dbReference type="InterPro" id="IPR000160">
    <property type="entry name" value="GGDEF_dom"/>
</dbReference>
<dbReference type="NCBIfam" id="TIGR00254">
    <property type="entry name" value="GGDEF"/>
    <property type="match status" value="1"/>
</dbReference>
<dbReference type="FunFam" id="3.30.70.270:FF:000001">
    <property type="entry name" value="Diguanylate cyclase domain protein"/>
    <property type="match status" value="1"/>
</dbReference>
<dbReference type="CDD" id="cd00077">
    <property type="entry name" value="HDc"/>
    <property type="match status" value="1"/>
</dbReference>
<dbReference type="InterPro" id="IPR006675">
    <property type="entry name" value="HDIG_dom"/>
</dbReference>
<feature type="transmembrane region" description="Helical" evidence="1">
    <location>
        <begin position="112"/>
        <end position="130"/>
    </location>
</feature>
<dbReference type="Pfam" id="PF00990">
    <property type="entry name" value="GGDEF"/>
    <property type="match status" value="1"/>
</dbReference>
<dbReference type="RefSeq" id="WP_315606676.1">
    <property type="nucleotide sequence ID" value="NZ_CP130318.1"/>
</dbReference>
<dbReference type="InterPro" id="IPR003607">
    <property type="entry name" value="HD/PDEase_dom"/>
</dbReference>
<dbReference type="InterPro" id="IPR037522">
    <property type="entry name" value="HD_GYP_dom"/>
</dbReference>
<feature type="transmembrane region" description="Helical" evidence="1">
    <location>
        <begin position="187"/>
        <end position="204"/>
    </location>
</feature>
<dbReference type="NCBIfam" id="TIGR00277">
    <property type="entry name" value="HDIG"/>
    <property type="match status" value="1"/>
</dbReference>
<dbReference type="Gene3D" id="3.30.70.270">
    <property type="match status" value="1"/>
</dbReference>
<gene>
    <name evidence="4" type="ORF">MJA45_07655</name>
</gene>
<name>A0AA96RGB8_9BACL</name>
<feature type="transmembrane region" description="Helical" evidence="1">
    <location>
        <begin position="44"/>
        <end position="64"/>
    </location>
</feature>
<feature type="domain" description="GGDEF" evidence="2">
    <location>
        <begin position="270"/>
        <end position="406"/>
    </location>
</feature>
<evidence type="ECO:0000313" key="4">
    <source>
        <dbReference type="EMBL" id="WNQ12897.1"/>
    </source>
</evidence>